<feature type="signal peptide" evidence="7">
    <location>
        <begin position="1"/>
        <end position="28"/>
    </location>
</feature>
<accession>A0A0C9RG92</accession>
<comment type="similarity">
    <text evidence="2">Belongs to the NPC2 family.</text>
</comment>
<evidence type="ECO:0000256" key="4">
    <source>
        <dbReference type="ARBA" id="ARBA00022448"/>
    </source>
</evidence>
<dbReference type="EMBL" id="GCHU01028291">
    <property type="protein sequence ID" value="JAG85401.1"/>
    <property type="molecule type" value="Transcribed_RNA"/>
</dbReference>
<feature type="chain" id="PRO_5002212065" evidence="7">
    <location>
        <begin position="29"/>
        <end position="158"/>
    </location>
</feature>
<feature type="domain" description="MD-2-related lipid-recognition" evidence="8">
    <location>
        <begin position="32"/>
        <end position="147"/>
    </location>
</feature>
<dbReference type="SUPFAM" id="SSF81296">
    <property type="entry name" value="E set domains"/>
    <property type="match status" value="1"/>
</dbReference>
<comment type="subunit">
    <text evidence="3">Monomer.</text>
</comment>
<evidence type="ECO:0000256" key="7">
    <source>
        <dbReference type="SAM" id="SignalP"/>
    </source>
</evidence>
<evidence type="ECO:0000256" key="6">
    <source>
        <dbReference type="ARBA" id="ARBA00023055"/>
    </source>
</evidence>
<dbReference type="PANTHER" id="PTHR11306">
    <property type="entry name" value="NIEMANN PICK TYPE C2 PROTEIN NPC2-RELATED"/>
    <property type="match status" value="1"/>
</dbReference>
<keyword evidence="4" id="KW-0813">Transport</keyword>
<evidence type="ECO:0000256" key="1">
    <source>
        <dbReference type="ARBA" id="ARBA00002053"/>
    </source>
</evidence>
<proteinExistence type="inferred from homology"/>
<organism evidence="9">
    <name type="scientific">Wollemia nobilis</name>
    <dbReference type="NCBI Taxonomy" id="56998"/>
    <lineage>
        <taxon>Eukaryota</taxon>
        <taxon>Viridiplantae</taxon>
        <taxon>Streptophyta</taxon>
        <taxon>Embryophyta</taxon>
        <taxon>Tracheophyta</taxon>
        <taxon>Spermatophyta</taxon>
        <taxon>Pinopsida</taxon>
        <taxon>Pinidae</taxon>
        <taxon>Conifers II</taxon>
        <taxon>Araucariales</taxon>
        <taxon>Araucariaceae</taxon>
        <taxon>Wollemia</taxon>
    </lineage>
</organism>
<dbReference type="InterPro" id="IPR039670">
    <property type="entry name" value="NPC2-like"/>
</dbReference>
<dbReference type="GO" id="GO:0032934">
    <property type="term" value="F:sterol binding"/>
    <property type="evidence" value="ECO:0007669"/>
    <property type="project" value="InterPro"/>
</dbReference>
<reference evidence="9" key="1">
    <citation type="submission" date="2015-02" db="EMBL/GenBank/DDBJ databases">
        <title>A transcriptome of Wollemia nobilis - a relic of Gondwana.</title>
        <authorList>
            <person name="Chia J.Y."/>
            <person name="Leong Y.S."/>
            <person name="Abdul Karim S."/>
            <person name="Wan Azmi N."/>
            <person name="Hercus R."/>
            <person name="Croft L."/>
        </authorList>
    </citation>
    <scope>NUCLEOTIDE SEQUENCE</scope>
    <source>
        <strain evidence="9">MaeBrown</strain>
        <tissue evidence="9">Leaf</tissue>
    </source>
</reference>
<dbReference type="Gene3D" id="2.60.40.770">
    <property type="match status" value="1"/>
</dbReference>
<dbReference type="Pfam" id="PF02221">
    <property type="entry name" value="E1_DerP2_DerF2"/>
    <property type="match status" value="1"/>
</dbReference>
<protein>
    <submittedName>
        <fullName evidence="9">TSA: Wollemia nobilis Ref_Wollemi_Transcript_28510_871 transcribed RNA sequence</fullName>
    </submittedName>
</protein>
<dbReference type="InterPro" id="IPR014756">
    <property type="entry name" value="Ig_E-set"/>
</dbReference>
<dbReference type="SMART" id="SM00737">
    <property type="entry name" value="ML"/>
    <property type="match status" value="1"/>
</dbReference>
<evidence type="ECO:0000259" key="8">
    <source>
        <dbReference type="SMART" id="SM00737"/>
    </source>
</evidence>
<name>A0A0C9RG92_9CONI</name>
<evidence type="ECO:0000313" key="9">
    <source>
        <dbReference type="EMBL" id="JAG85401.1"/>
    </source>
</evidence>
<dbReference type="InterPro" id="IPR003172">
    <property type="entry name" value="ML_dom"/>
</dbReference>
<evidence type="ECO:0000256" key="2">
    <source>
        <dbReference type="ARBA" id="ARBA00006370"/>
    </source>
</evidence>
<dbReference type="GO" id="GO:0015918">
    <property type="term" value="P:sterol transport"/>
    <property type="evidence" value="ECO:0007669"/>
    <property type="project" value="InterPro"/>
</dbReference>
<dbReference type="AlphaFoldDB" id="A0A0C9RG92"/>
<sequence>MERRCVSLSLCWAILLVVASSCSNHAYAYAETSYCGSEDSYLVKVKSVDIDPNPVVSGKPATFTISATSENGITGGKLTIEVFFYGVRVHTESHDLCTKTTCPVEQGAFTLTNSQSLPGFTPPGAYRIRMKMIDADDNVLTCIYIKFNIVHDSMISEI</sequence>
<evidence type="ECO:0000256" key="5">
    <source>
        <dbReference type="ARBA" id="ARBA00022729"/>
    </source>
</evidence>
<comment type="function">
    <text evidence="1">Catalyzes the intermembrane transfer of phosphatidylglycerol and phosphatidylinositol.</text>
</comment>
<evidence type="ECO:0000256" key="3">
    <source>
        <dbReference type="ARBA" id="ARBA00011245"/>
    </source>
</evidence>
<dbReference type="PANTHER" id="PTHR11306:SF0">
    <property type="entry name" value="PHOSPHATIDYLGLYCEROL_PHOSPHATIDYLINOSITOL TRANSFER PROTEIN"/>
    <property type="match status" value="1"/>
</dbReference>
<keyword evidence="6" id="KW-0445">Lipid transport</keyword>
<dbReference type="PROSITE" id="PS51257">
    <property type="entry name" value="PROKAR_LIPOPROTEIN"/>
    <property type="match status" value="1"/>
</dbReference>
<keyword evidence="5 7" id="KW-0732">Signal</keyword>